<feature type="region of interest" description="Disordered" evidence="8">
    <location>
        <begin position="130"/>
        <end position="163"/>
    </location>
</feature>
<dbReference type="Pfam" id="PF04082">
    <property type="entry name" value="Fungal_trans"/>
    <property type="match status" value="1"/>
</dbReference>
<feature type="region of interest" description="Disordered" evidence="8">
    <location>
        <begin position="884"/>
        <end position="919"/>
    </location>
</feature>
<dbReference type="Gene3D" id="4.10.240.10">
    <property type="entry name" value="Zn(2)-C6 fungal-type DNA-binding domain"/>
    <property type="match status" value="1"/>
</dbReference>
<dbReference type="GO" id="GO:0005634">
    <property type="term" value="C:nucleus"/>
    <property type="evidence" value="ECO:0007669"/>
    <property type="project" value="UniProtKB-SubCell"/>
</dbReference>
<feature type="region of interest" description="Disordered" evidence="8">
    <location>
        <begin position="931"/>
        <end position="974"/>
    </location>
</feature>
<name>A0A1V6QLC7_9EURO</name>
<evidence type="ECO:0000256" key="1">
    <source>
        <dbReference type="ARBA" id="ARBA00004123"/>
    </source>
</evidence>
<protein>
    <recommendedName>
        <fullName evidence="9">Zn(2)-C6 fungal-type domain-containing protein</fullName>
    </recommendedName>
</protein>
<feature type="compositionally biased region" description="Polar residues" evidence="8">
    <location>
        <begin position="214"/>
        <end position="239"/>
    </location>
</feature>
<dbReference type="SMART" id="SM00066">
    <property type="entry name" value="GAL4"/>
    <property type="match status" value="1"/>
</dbReference>
<feature type="region of interest" description="Disordered" evidence="8">
    <location>
        <begin position="1"/>
        <end position="43"/>
    </location>
</feature>
<dbReference type="PROSITE" id="PS00463">
    <property type="entry name" value="ZN2_CY6_FUNGAL_1"/>
    <property type="match status" value="1"/>
</dbReference>
<dbReference type="PANTHER" id="PTHR47540">
    <property type="entry name" value="THIAMINE REPRESSIBLE GENES REGULATORY PROTEIN THI5"/>
    <property type="match status" value="1"/>
</dbReference>
<feature type="compositionally biased region" description="Polar residues" evidence="8">
    <location>
        <begin position="884"/>
        <end position="894"/>
    </location>
</feature>
<feature type="compositionally biased region" description="Low complexity" evidence="8">
    <location>
        <begin position="686"/>
        <end position="704"/>
    </location>
</feature>
<dbReference type="OrthoDB" id="422427at2759"/>
<keyword evidence="5" id="KW-0238">DNA-binding</keyword>
<dbReference type="PROSITE" id="PS50048">
    <property type="entry name" value="ZN2_CY6_FUNGAL_2"/>
    <property type="match status" value="1"/>
</dbReference>
<keyword evidence="6" id="KW-0804">Transcription</keyword>
<dbReference type="EMBL" id="MDYN01000002">
    <property type="protein sequence ID" value="OQD90003.1"/>
    <property type="molecule type" value="Genomic_DNA"/>
</dbReference>
<organism evidence="10 11">
    <name type="scientific">Penicillium antarcticum</name>
    <dbReference type="NCBI Taxonomy" id="416450"/>
    <lineage>
        <taxon>Eukaryota</taxon>
        <taxon>Fungi</taxon>
        <taxon>Dikarya</taxon>
        <taxon>Ascomycota</taxon>
        <taxon>Pezizomycotina</taxon>
        <taxon>Eurotiomycetes</taxon>
        <taxon>Eurotiomycetidae</taxon>
        <taxon>Eurotiales</taxon>
        <taxon>Aspergillaceae</taxon>
        <taxon>Penicillium</taxon>
    </lineage>
</organism>
<reference evidence="11" key="1">
    <citation type="journal article" date="2017" name="Nat. Microbiol.">
        <title>Global analysis of biosynthetic gene clusters reveals vast potential of secondary metabolite production in Penicillium species.</title>
        <authorList>
            <person name="Nielsen J.C."/>
            <person name="Grijseels S."/>
            <person name="Prigent S."/>
            <person name="Ji B."/>
            <person name="Dainat J."/>
            <person name="Nielsen K.F."/>
            <person name="Frisvad J.C."/>
            <person name="Workman M."/>
            <person name="Nielsen J."/>
        </authorList>
    </citation>
    <scope>NUCLEOTIDE SEQUENCE [LARGE SCALE GENOMIC DNA]</scope>
    <source>
        <strain evidence="11">IBT 31811</strain>
    </source>
</reference>
<dbReference type="AlphaFoldDB" id="A0A1V6QLC7"/>
<gene>
    <name evidence="10" type="ORF">PENANT_c002G07301</name>
</gene>
<keyword evidence="2" id="KW-0479">Metal-binding</keyword>
<dbReference type="CDD" id="cd00067">
    <property type="entry name" value="GAL4"/>
    <property type="match status" value="1"/>
</dbReference>
<dbReference type="InterPro" id="IPR036864">
    <property type="entry name" value="Zn2-C6_fun-type_DNA-bd_sf"/>
</dbReference>
<dbReference type="GO" id="GO:0006351">
    <property type="term" value="P:DNA-templated transcription"/>
    <property type="evidence" value="ECO:0007669"/>
    <property type="project" value="InterPro"/>
</dbReference>
<keyword evidence="7" id="KW-0539">Nucleus</keyword>
<feature type="compositionally biased region" description="Low complexity" evidence="8">
    <location>
        <begin position="850"/>
        <end position="866"/>
    </location>
</feature>
<feature type="region of interest" description="Disordered" evidence="8">
    <location>
        <begin position="838"/>
        <end position="867"/>
    </location>
</feature>
<evidence type="ECO:0000259" key="9">
    <source>
        <dbReference type="PROSITE" id="PS50048"/>
    </source>
</evidence>
<accession>A0A1V6QLC7</accession>
<keyword evidence="11" id="KW-1185">Reference proteome</keyword>
<feature type="compositionally biased region" description="Polar residues" evidence="8">
    <location>
        <begin position="951"/>
        <end position="966"/>
    </location>
</feature>
<feature type="domain" description="Zn(2)-C6 fungal-type" evidence="9">
    <location>
        <begin position="46"/>
        <end position="75"/>
    </location>
</feature>
<dbReference type="SUPFAM" id="SSF57701">
    <property type="entry name" value="Zn2/Cys6 DNA-binding domain"/>
    <property type="match status" value="1"/>
</dbReference>
<feature type="region of interest" description="Disordered" evidence="8">
    <location>
        <begin position="673"/>
        <end position="731"/>
    </location>
</feature>
<dbReference type="GO" id="GO:0045944">
    <property type="term" value="P:positive regulation of transcription by RNA polymerase II"/>
    <property type="evidence" value="ECO:0007669"/>
    <property type="project" value="TreeGrafter"/>
</dbReference>
<dbReference type="GO" id="GO:0008270">
    <property type="term" value="F:zinc ion binding"/>
    <property type="evidence" value="ECO:0007669"/>
    <property type="project" value="InterPro"/>
</dbReference>
<dbReference type="PANTHER" id="PTHR47540:SF1">
    <property type="entry name" value="ACTIVATOR OF STRESS GENES 1-RELATED"/>
    <property type="match status" value="1"/>
</dbReference>
<evidence type="ECO:0000256" key="8">
    <source>
        <dbReference type="SAM" id="MobiDB-lite"/>
    </source>
</evidence>
<proteinExistence type="predicted"/>
<dbReference type="STRING" id="416450.A0A1V6QLC7"/>
<evidence type="ECO:0000256" key="2">
    <source>
        <dbReference type="ARBA" id="ARBA00022723"/>
    </source>
</evidence>
<dbReference type="GO" id="GO:0043565">
    <property type="term" value="F:sequence-specific DNA binding"/>
    <property type="evidence" value="ECO:0007669"/>
    <property type="project" value="TreeGrafter"/>
</dbReference>
<evidence type="ECO:0000256" key="5">
    <source>
        <dbReference type="ARBA" id="ARBA00023125"/>
    </source>
</evidence>
<feature type="compositionally biased region" description="Polar residues" evidence="8">
    <location>
        <begin position="709"/>
        <end position="731"/>
    </location>
</feature>
<keyword evidence="4" id="KW-0805">Transcription regulation</keyword>
<dbReference type="Proteomes" id="UP000191672">
    <property type="component" value="Unassembled WGS sequence"/>
</dbReference>
<sequence>MASIGPHGEEDDPLNDFKYDDDAAPSEASPDPKSLPMQKRRRVGRACDECRRKKIKCDGKQPCTHCTVYSYECSYDQPSNRRRNPAPQYVEALENRLSKAEALLRTVLPNVNLDDPQLDVHAPEQILAAQKGQDATEDVKPSVSKSQSQPQAQADAPDAGDEGLLETMVDNSGCLDRDDQGHWDYHGHTSGIIFVRRLRKQLGATDITGPMSRSRASITSHMWDSPKSMSESPQDTSMPPTHDLPSRAVARRLCHNAIDHACSLMRFVHEPSFFASLERIYDTPPEQFSNDENSFLPLLYIVIAVGCLFSDDGAGTLDLSGYEGAIGQGFQFFKAGRQLLEVTDCRDLPSLQAICFMVLFLQSSAKLSTCYSYVGIALRSSLRLGLHRTVATDFNPIERELRKRIFWVVRKMDVYVSTLLGLPQMLSDDDIDQEYPMEVDGDFITSQGITQQPSNYTPLMAGCNAHTRLSNIILKVVKYIYPVKNARYRSKSNQRYMVSHSKIREIERDLQNWMEELPPALRPGTEVSPQLERVRQLLRISYAHVQMVMYRPFLHYVSGGSQARGVDKRSYACAAACVSVSRNIVHITTGMQKRGLLNGSFWFTMYTTYFAILSLLFFVIENPDSPTAKDGVLKDAMEGKNTLAGLAKKSLAADRCSQSLNCLFKTLPEMLKNRQSSKTPVNLKRPAPSNQPAEPEPAPSSFEKPLPHRSSTFPMQMMPQTSAPEVPTRRQQSLDNTQMMNNNRPSENGSQSTWISTTPELLTETMSTPEQISSASSMNASMPNQEPSSLAWAQQFTNPANLPDLMPMMFPSDDPFAYPTQPMSTLEDDHFRHDRGMPPTQYSFDAAPQTTGLGTTTPTEQTSGVGISNFDFTNFPIGNASAIKSSVPSRLQPHSRSSSRNLSPISQGQTPSEVLSSPDLVSIPNQNFVWQGYNFQPNDSNPNPNPNNPNIQPESAAPQQEYTSPNGLPDVSMGMMNENMGVNMDLGISFDDLFGNNATFRPNNGASNDDWTQWMNTNV</sequence>
<dbReference type="InterPro" id="IPR007219">
    <property type="entry name" value="XnlR_reg_dom"/>
</dbReference>
<dbReference type="SMART" id="SM00906">
    <property type="entry name" value="Fungal_trans"/>
    <property type="match status" value="1"/>
</dbReference>
<feature type="compositionally biased region" description="Low complexity" evidence="8">
    <location>
        <begin position="141"/>
        <end position="157"/>
    </location>
</feature>
<keyword evidence="3" id="KW-0862">Zinc</keyword>
<dbReference type="GO" id="GO:0000981">
    <property type="term" value="F:DNA-binding transcription factor activity, RNA polymerase II-specific"/>
    <property type="evidence" value="ECO:0007669"/>
    <property type="project" value="InterPro"/>
</dbReference>
<dbReference type="CDD" id="cd12148">
    <property type="entry name" value="fungal_TF_MHR"/>
    <property type="match status" value="1"/>
</dbReference>
<evidence type="ECO:0000256" key="7">
    <source>
        <dbReference type="ARBA" id="ARBA00023242"/>
    </source>
</evidence>
<feature type="compositionally biased region" description="Low complexity" evidence="8">
    <location>
        <begin position="25"/>
        <end position="34"/>
    </location>
</feature>
<evidence type="ECO:0000256" key="6">
    <source>
        <dbReference type="ARBA" id="ARBA00023163"/>
    </source>
</evidence>
<comment type="caution">
    <text evidence="10">The sequence shown here is derived from an EMBL/GenBank/DDBJ whole genome shotgun (WGS) entry which is preliminary data.</text>
</comment>
<evidence type="ECO:0000256" key="3">
    <source>
        <dbReference type="ARBA" id="ARBA00022833"/>
    </source>
</evidence>
<feature type="compositionally biased region" description="Polar residues" evidence="8">
    <location>
        <begin position="901"/>
        <end position="915"/>
    </location>
</feature>
<evidence type="ECO:0000313" key="11">
    <source>
        <dbReference type="Proteomes" id="UP000191672"/>
    </source>
</evidence>
<dbReference type="InterPro" id="IPR051711">
    <property type="entry name" value="Stress_Response_Reg"/>
</dbReference>
<evidence type="ECO:0000313" key="10">
    <source>
        <dbReference type="EMBL" id="OQD90003.1"/>
    </source>
</evidence>
<comment type="subcellular location">
    <subcellularLocation>
        <location evidence="1">Nucleus</location>
    </subcellularLocation>
</comment>
<evidence type="ECO:0000256" key="4">
    <source>
        <dbReference type="ARBA" id="ARBA00023015"/>
    </source>
</evidence>
<feature type="region of interest" description="Disordered" evidence="8">
    <location>
        <begin position="207"/>
        <end position="242"/>
    </location>
</feature>
<dbReference type="InterPro" id="IPR001138">
    <property type="entry name" value="Zn2Cys6_DnaBD"/>
</dbReference>
<dbReference type="Pfam" id="PF00172">
    <property type="entry name" value="Zn_clus"/>
    <property type="match status" value="1"/>
</dbReference>